<accession>A0A829MFQ1</accession>
<dbReference type="Proteomes" id="UP000018502">
    <property type="component" value="Unassembled WGS sequence"/>
</dbReference>
<reference evidence="9 10" key="1">
    <citation type="journal article" date="2014" name="Emerg. Infect. Dis.">
        <title>High-level Relatedness among Mycobacterium abscessus subsp. massiliense Strains from Widely Separated Outbreaks.</title>
        <authorList>
            <person name="Tettelin H."/>
            <person name="Davidson R.M."/>
            <person name="Agrawal S."/>
            <person name="Aitken M.L."/>
            <person name="Shallom S."/>
            <person name="Hasan N.A."/>
            <person name="Strong M."/>
            <person name="Nogueira de Moura V.C."/>
            <person name="De Groote M.A."/>
            <person name="Duarte R.S."/>
            <person name="Hine E."/>
            <person name="Parankush S."/>
            <person name="Su Q."/>
            <person name="Daugherty S.C."/>
            <person name="Fraser C.M."/>
            <person name="Brown-Elliott B.A."/>
            <person name="Wallace R.J.Jr."/>
            <person name="Holland S.M."/>
            <person name="Sampaio E.P."/>
            <person name="Olivier K.N."/>
            <person name="Jackson M."/>
            <person name="Zelazny A.M."/>
        </authorList>
    </citation>
    <scope>NUCLEOTIDE SEQUENCE [LARGE SCALE GENOMIC DNA]</scope>
    <source>
        <strain evidence="9 10">MAB_091912_2446</strain>
    </source>
</reference>
<dbReference type="PANTHER" id="PTHR45745">
    <property type="entry name" value="PHOSPHOMANNOMUTASE 45A"/>
    <property type="match status" value="1"/>
</dbReference>
<keyword evidence="3 6" id="KW-0479">Metal-binding</keyword>
<protein>
    <submittedName>
        <fullName evidence="9">Phosphoglucomutase/phosphomannomutase, alpha/beta/alpha domain I family protein</fullName>
    </submittedName>
</protein>
<dbReference type="Pfam" id="PF02879">
    <property type="entry name" value="PGM_PMM_II"/>
    <property type="match status" value="1"/>
</dbReference>
<evidence type="ECO:0000313" key="9">
    <source>
        <dbReference type="EMBL" id="ESV64895.1"/>
    </source>
</evidence>
<feature type="domain" description="Alpha-D-phosphohexomutase alpha/beta/alpha" evidence="8">
    <location>
        <begin position="196"/>
        <end position="262"/>
    </location>
</feature>
<evidence type="ECO:0000256" key="2">
    <source>
        <dbReference type="ARBA" id="ARBA00010231"/>
    </source>
</evidence>
<evidence type="ECO:0000259" key="7">
    <source>
        <dbReference type="Pfam" id="PF02878"/>
    </source>
</evidence>
<comment type="cofactor">
    <cofactor evidence="1">
        <name>Mg(2+)</name>
        <dbReference type="ChEBI" id="CHEBI:18420"/>
    </cofactor>
</comment>
<dbReference type="GO" id="GO:0005975">
    <property type="term" value="P:carbohydrate metabolic process"/>
    <property type="evidence" value="ECO:0007669"/>
    <property type="project" value="InterPro"/>
</dbReference>
<feature type="domain" description="Alpha-D-phosphohexomutase alpha/beta/alpha" evidence="7">
    <location>
        <begin position="41"/>
        <end position="176"/>
    </location>
</feature>
<dbReference type="AlphaFoldDB" id="A0A829MFQ1"/>
<sequence length="426" mass="46361">MTVAAQTIQEWIDHDPDPQTVAELRACSEDELAQRFSDPLVFGTAGLRGPVRGGPNGMNLAVVLRTTYGLAKVLKDRCLGGSTVVVGRDARHGSEKFAQGAAEVLAAEGFKVVLLPRPLPTPVLAFAVRQVDAAAGIQITASHNPPADNGYKVYWSGGAQIISPTDREIEAATAAAPFADQIPRTPVEPTDESLIDAYVQRAATVRRGAGDLRVVLTALHGVGGATAVATLNAAGITDIHLVEEQFQPNPDFPTVEFPNPEERVPPTRCWPGPPRWTRPWRSPSTPTPIDAPSESPPPRVGACCLEMKPVGCWAITFFPHNRIPRPLRWLPARWSPRACWRASRHPSAPAMWKPLRGSNGWYAQQIPISSMPMRKPSGIAWIRWRSATRTASRRRCSPATWSPIYASSAPVWRKNSRTLRSGMAST</sequence>
<dbReference type="InterPro" id="IPR005844">
    <property type="entry name" value="A-D-PHexomutase_a/b/a-I"/>
</dbReference>
<dbReference type="GO" id="GO:0006166">
    <property type="term" value="P:purine ribonucleoside salvage"/>
    <property type="evidence" value="ECO:0007669"/>
    <property type="project" value="TreeGrafter"/>
</dbReference>
<evidence type="ECO:0000256" key="1">
    <source>
        <dbReference type="ARBA" id="ARBA00001946"/>
    </source>
</evidence>
<organism evidence="9 10">
    <name type="scientific">Mycobacteroides abscessus MAB_091912_2446</name>
    <dbReference type="NCBI Taxonomy" id="1335414"/>
    <lineage>
        <taxon>Bacteria</taxon>
        <taxon>Bacillati</taxon>
        <taxon>Actinomycetota</taxon>
        <taxon>Actinomycetes</taxon>
        <taxon>Mycobacteriales</taxon>
        <taxon>Mycobacteriaceae</taxon>
        <taxon>Mycobacteroides</taxon>
        <taxon>Mycobacteroides abscessus</taxon>
    </lineage>
</organism>
<evidence type="ECO:0000313" key="10">
    <source>
        <dbReference type="Proteomes" id="UP000018502"/>
    </source>
</evidence>
<dbReference type="InterPro" id="IPR005845">
    <property type="entry name" value="A-D-PHexomutase_a/b/a-II"/>
</dbReference>
<dbReference type="GO" id="GO:0008973">
    <property type="term" value="F:phosphopentomutase activity"/>
    <property type="evidence" value="ECO:0007669"/>
    <property type="project" value="TreeGrafter"/>
</dbReference>
<dbReference type="PANTHER" id="PTHR45745:SF1">
    <property type="entry name" value="PHOSPHOGLUCOMUTASE 2B-RELATED"/>
    <property type="match status" value="1"/>
</dbReference>
<dbReference type="SUPFAM" id="SSF53738">
    <property type="entry name" value="Phosphoglucomutase, first 3 domains"/>
    <property type="match status" value="2"/>
</dbReference>
<comment type="similarity">
    <text evidence="2 6">Belongs to the phosphohexose mutase family.</text>
</comment>
<evidence type="ECO:0000256" key="6">
    <source>
        <dbReference type="RuleBase" id="RU004326"/>
    </source>
</evidence>
<keyword evidence="5" id="KW-0413">Isomerase</keyword>
<gene>
    <name evidence="9" type="ORF">L833_2283</name>
</gene>
<dbReference type="PROSITE" id="PS00710">
    <property type="entry name" value="PGM_PMM"/>
    <property type="match status" value="1"/>
</dbReference>
<name>A0A829MFQ1_9MYCO</name>
<proteinExistence type="inferred from homology"/>
<dbReference type="Gene3D" id="3.40.120.10">
    <property type="entry name" value="Alpha-D-Glucose-1,6-Bisphosphate, subunit A, domain 3"/>
    <property type="match status" value="2"/>
</dbReference>
<evidence type="ECO:0000256" key="3">
    <source>
        <dbReference type="ARBA" id="ARBA00022723"/>
    </source>
</evidence>
<dbReference type="InterPro" id="IPR016055">
    <property type="entry name" value="A-D-PHexomutase_a/b/a-I/II/III"/>
</dbReference>
<keyword evidence="4 6" id="KW-0460">Magnesium</keyword>
<dbReference type="EMBL" id="AYTF01000001">
    <property type="protein sequence ID" value="ESV64895.1"/>
    <property type="molecule type" value="Genomic_DNA"/>
</dbReference>
<evidence type="ECO:0000259" key="8">
    <source>
        <dbReference type="Pfam" id="PF02879"/>
    </source>
</evidence>
<comment type="caution">
    <text evidence="9">The sequence shown here is derived from an EMBL/GenBank/DDBJ whole genome shotgun (WGS) entry which is preliminary data.</text>
</comment>
<evidence type="ECO:0000256" key="4">
    <source>
        <dbReference type="ARBA" id="ARBA00022842"/>
    </source>
</evidence>
<dbReference type="InterPro" id="IPR016066">
    <property type="entry name" value="A-D-PHexomutase_CS"/>
</dbReference>
<evidence type="ECO:0000256" key="5">
    <source>
        <dbReference type="ARBA" id="ARBA00023235"/>
    </source>
</evidence>
<dbReference type="GO" id="GO:0000287">
    <property type="term" value="F:magnesium ion binding"/>
    <property type="evidence" value="ECO:0007669"/>
    <property type="project" value="InterPro"/>
</dbReference>
<dbReference type="Pfam" id="PF02878">
    <property type="entry name" value="PGM_PMM_I"/>
    <property type="match status" value="1"/>
</dbReference>